<keyword evidence="12" id="KW-1185">Reference proteome</keyword>
<dbReference type="SUPFAM" id="SSF55486">
    <property type="entry name" value="Metalloproteases ('zincins'), catalytic domain"/>
    <property type="match status" value="1"/>
</dbReference>
<evidence type="ECO:0000256" key="3">
    <source>
        <dbReference type="ARBA" id="ARBA00022723"/>
    </source>
</evidence>
<comment type="cofactor">
    <cofactor evidence="9">
        <name>Zn(2+)</name>
        <dbReference type="ChEBI" id="CHEBI:29105"/>
    </cofactor>
    <text evidence="9">Binds 1 zinc ion per subunit.</text>
</comment>
<evidence type="ECO:0000313" key="11">
    <source>
        <dbReference type="EMBL" id="OZY86754.1"/>
    </source>
</evidence>
<keyword evidence="9" id="KW-0862">Zinc</keyword>
<evidence type="ECO:0000256" key="2">
    <source>
        <dbReference type="ARBA" id="ARBA00022670"/>
    </source>
</evidence>
<evidence type="ECO:0000256" key="7">
    <source>
        <dbReference type="ARBA" id="ARBA00061580"/>
    </source>
</evidence>
<dbReference type="GO" id="GO:0008270">
    <property type="term" value="F:zinc ion binding"/>
    <property type="evidence" value="ECO:0007669"/>
    <property type="project" value="UniProtKB-ARBA"/>
</dbReference>
<evidence type="ECO:0000256" key="6">
    <source>
        <dbReference type="ARBA" id="ARBA00052755"/>
    </source>
</evidence>
<keyword evidence="3 8" id="KW-0479">Metal-binding</keyword>
<evidence type="ECO:0000256" key="9">
    <source>
        <dbReference type="PIRSR" id="PIRSR006615-1"/>
    </source>
</evidence>
<keyword evidence="5 8" id="KW-0482">Metalloprotease</keyword>
<evidence type="ECO:0000313" key="12">
    <source>
        <dbReference type="Proteomes" id="UP000216101"/>
    </source>
</evidence>
<dbReference type="Proteomes" id="UP000216101">
    <property type="component" value="Unassembled WGS sequence"/>
</dbReference>
<dbReference type="RefSeq" id="WP_094984352.1">
    <property type="nucleotide sequence ID" value="NZ_NHNI01000001.1"/>
</dbReference>
<accession>A0A266QA46</accession>
<evidence type="ECO:0000256" key="8">
    <source>
        <dbReference type="PIRNR" id="PIRNR006615"/>
    </source>
</evidence>
<comment type="similarity">
    <text evidence="7 8">Belongs to the peptidase M32 family.</text>
</comment>
<name>A0A266QA46_9GAMM</name>
<dbReference type="Gene3D" id="1.10.1370.30">
    <property type="match status" value="1"/>
</dbReference>
<dbReference type="EMBL" id="NHNI01000001">
    <property type="protein sequence ID" value="OZY86754.1"/>
    <property type="molecule type" value="Genomic_DNA"/>
</dbReference>
<keyword evidence="1 8" id="KW-0121">Carboxypeptidase</keyword>
<dbReference type="InterPro" id="IPR001333">
    <property type="entry name" value="Peptidase_M32_Taq"/>
</dbReference>
<dbReference type="GO" id="GO:0006508">
    <property type="term" value="P:proteolysis"/>
    <property type="evidence" value="ECO:0007669"/>
    <property type="project" value="UniProtKB-UniRule"/>
</dbReference>
<dbReference type="STRING" id="1209072.GCA_000766945_01423"/>
<evidence type="ECO:0000256" key="10">
    <source>
        <dbReference type="PIRSR" id="PIRSR006615-2"/>
    </source>
</evidence>
<sequence length="496" mass="55472">MSYQALQQHFVKISHFQHLSAITQWDQAAMMPAGGNDARGAALAELSVLIHQLTTAPQLGDWIDVAENEPLSPTEKASLVAIKRRWQQATLLPEKLVMAQSLANSECEHAWREQRTNNDWAGFKTNLAKVVDLAREEAAIRADAADLSRYDAMLDIYEPGMSSATLDALFGEVKTWLPDFIVRAEARQESRNITHPQGPFPIAQQKALGLAVMKQLGFDFNHGRLDVSAHPFCGGVPTDVCITTRYDENDFMKALFGVIHETGHARYEQNLPKAWAGLPVGEARSMGVHESQSLFFEMQLARSAEFAQLLAPMVKDFLGRTQDAAFSEQNIYALNTRVKRDFIRVDADELTYPAHVILRYEIERALIEGEIRVDDIPALWNEKMQAYLGLSTEGNYRHGCMQDIHWAGGAFGYFPSYTLGAMYAAQEFAAVERVVPQLRGKIAAGDLGELFDWLNTTIWSKASLLATDELMVTATGEPLNASYFKAHLERRYLMGE</sequence>
<evidence type="ECO:0000256" key="5">
    <source>
        <dbReference type="ARBA" id="ARBA00023049"/>
    </source>
</evidence>
<feature type="binding site" evidence="9">
    <location>
        <position position="290"/>
    </location>
    <ligand>
        <name>Zn(2+)</name>
        <dbReference type="ChEBI" id="CHEBI:29105"/>
        <note>catalytic</note>
    </ligand>
</feature>
<gene>
    <name evidence="11" type="ORF">CBP51_07010</name>
</gene>
<comment type="function">
    <text evidence="8">Broad specificity carboxypetidase that releases amino acids sequentially from the C-terminus, including neutral, aromatic, polar and basic residues.</text>
</comment>
<feature type="active site" description="Proton donor/acceptor" evidence="10">
    <location>
        <position position="261"/>
    </location>
</feature>
<protein>
    <recommendedName>
        <fullName evidence="8">Metal-dependent carboxypeptidase</fullName>
        <ecNumber evidence="8">3.4.17.19</ecNumber>
    </recommendedName>
</protein>
<dbReference type="AlphaFoldDB" id="A0A266QA46"/>
<dbReference type="PANTHER" id="PTHR34217">
    <property type="entry name" value="METAL-DEPENDENT CARBOXYPEPTIDASE"/>
    <property type="match status" value="1"/>
</dbReference>
<evidence type="ECO:0000256" key="4">
    <source>
        <dbReference type="ARBA" id="ARBA00022801"/>
    </source>
</evidence>
<feature type="binding site" evidence="9">
    <location>
        <position position="260"/>
    </location>
    <ligand>
        <name>Zn(2+)</name>
        <dbReference type="ChEBI" id="CHEBI:29105"/>
        <note>catalytic</note>
    </ligand>
</feature>
<dbReference type="GO" id="GO:0004181">
    <property type="term" value="F:metallocarboxypeptidase activity"/>
    <property type="evidence" value="ECO:0007669"/>
    <property type="project" value="UniProtKB-UniRule"/>
</dbReference>
<dbReference type="Pfam" id="PF02074">
    <property type="entry name" value="Peptidase_M32"/>
    <property type="match status" value="1"/>
</dbReference>
<dbReference type="PANTHER" id="PTHR34217:SF1">
    <property type="entry name" value="CARBOXYPEPTIDASE 1"/>
    <property type="match status" value="1"/>
</dbReference>
<dbReference type="CDD" id="cd06460">
    <property type="entry name" value="M32_Taq"/>
    <property type="match status" value="1"/>
</dbReference>
<dbReference type="FunFam" id="1.10.1370.30:FF:000003">
    <property type="entry name" value="Thermostable carboxypeptidase 1"/>
    <property type="match status" value="1"/>
</dbReference>
<feature type="binding site" evidence="9">
    <location>
        <position position="264"/>
    </location>
    <ligand>
        <name>Zn(2+)</name>
        <dbReference type="ChEBI" id="CHEBI:29105"/>
        <note>catalytic</note>
    </ligand>
</feature>
<dbReference type="EC" id="3.4.17.19" evidence="8"/>
<keyword evidence="4 8" id="KW-0378">Hydrolase</keyword>
<comment type="caution">
    <text evidence="11">The sequence shown here is derived from an EMBL/GenBank/DDBJ whole genome shotgun (WGS) entry which is preliminary data.</text>
</comment>
<dbReference type="PROSITE" id="PS52034">
    <property type="entry name" value="PEPTIDASE_M32"/>
    <property type="match status" value="1"/>
</dbReference>
<dbReference type="PIRSF" id="PIRSF006615">
    <property type="entry name" value="Zn_crbxpep_Taq"/>
    <property type="match status" value="1"/>
</dbReference>
<organism evidence="11 12">
    <name type="scientific">Cellvibrio mixtus</name>
    <dbReference type="NCBI Taxonomy" id="39650"/>
    <lineage>
        <taxon>Bacteria</taxon>
        <taxon>Pseudomonadati</taxon>
        <taxon>Pseudomonadota</taxon>
        <taxon>Gammaproteobacteria</taxon>
        <taxon>Cellvibrionales</taxon>
        <taxon>Cellvibrionaceae</taxon>
        <taxon>Cellvibrio</taxon>
    </lineage>
</organism>
<keyword evidence="2 8" id="KW-0645">Protease</keyword>
<proteinExistence type="inferred from homology"/>
<reference evidence="12" key="1">
    <citation type="submission" date="2017-05" db="EMBL/GenBank/DDBJ databases">
        <authorList>
            <person name="Barney B.M."/>
        </authorList>
    </citation>
    <scope>NUCLEOTIDE SEQUENCE [LARGE SCALE GENOMIC DNA]</scope>
    <source>
        <strain evidence="12">PSBB022</strain>
    </source>
</reference>
<evidence type="ECO:0000256" key="1">
    <source>
        <dbReference type="ARBA" id="ARBA00022645"/>
    </source>
</evidence>
<dbReference type="PRINTS" id="PR00998">
    <property type="entry name" value="CRBOXYPTASET"/>
</dbReference>
<comment type="catalytic activity">
    <reaction evidence="6 8">
        <text>Release of a C-terminal amino acid with broad specificity, except for -Pro.</text>
        <dbReference type="EC" id="3.4.17.19"/>
    </reaction>
</comment>